<sequence length="55" mass="6233">MASRRRGAYLVYLLRANTPHRPRRLHRLSDMDGQGTDLLECIHKALTDLGPSMAT</sequence>
<dbReference type="EMBL" id="OBQI01000002">
    <property type="protein sequence ID" value="SOC48542.1"/>
    <property type="molecule type" value="Genomic_DNA"/>
</dbReference>
<dbReference type="AlphaFoldDB" id="A0A285V369"/>
<name>A0A285V369_9ACTN</name>
<gene>
    <name evidence="1" type="ORF">SAMN05660748_1238</name>
</gene>
<reference evidence="2" key="1">
    <citation type="submission" date="2017-08" db="EMBL/GenBank/DDBJ databases">
        <authorList>
            <person name="Varghese N."/>
            <person name="Submissions S."/>
        </authorList>
    </citation>
    <scope>NUCLEOTIDE SEQUENCE [LARGE SCALE GENOMIC DNA]</scope>
    <source>
        <strain evidence="2">DSM 4725</strain>
    </source>
</reference>
<keyword evidence="2" id="KW-1185">Reference proteome</keyword>
<accession>A0A285V369</accession>
<organism evidence="1 2">
    <name type="scientific">Blastococcus aggregatus</name>
    <dbReference type="NCBI Taxonomy" id="38502"/>
    <lineage>
        <taxon>Bacteria</taxon>
        <taxon>Bacillati</taxon>
        <taxon>Actinomycetota</taxon>
        <taxon>Actinomycetes</taxon>
        <taxon>Geodermatophilales</taxon>
        <taxon>Geodermatophilaceae</taxon>
        <taxon>Blastococcus</taxon>
    </lineage>
</organism>
<proteinExistence type="predicted"/>
<evidence type="ECO:0000313" key="2">
    <source>
        <dbReference type="Proteomes" id="UP000219435"/>
    </source>
</evidence>
<protein>
    <submittedName>
        <fullName evidence="1">Uncharacterized protein</fullName>
    </submittedName>
</protein>
<evidence type="ECO:0000313" key="1">
    <source>
        <dbReference type="EMBL" id="SOC48542.1"/>
    </source>
</evidence>
<dbReference type="Proteomes" id="UP000219435">
    <property type="component" value="Unassembled WGS sequence"/>
</dbReference>